<evidence type="ECO:0000313" key="3">
    <source>
        <dbReference type="Proteomes" id="UP000504693"/>
    </source>
</evidence>
<dbReference type="Gene3D" id="1.25.40.10">
    <property type="entry name" value="Tetratricopeptide repeat domain"/>
    <property type="match status" value="2"/>
</dbReference>
<dbReference type="PANTHER" id="PTHR12558:SF13">
    <property type="entry name" value="CELL DIVISION CYCLE PROTEIN 27 HOMOLOG"/>
    <property type="match status" value="1"/>
</dbReference>
<dbReference type="PROSITE" id="PS50005">
    <property type="entry name" value="TPR"/>
    <property type="match status" value="1"/>
</dbReference>
<keyword evidence="3" id="KW-1185">Reference proteome</keyword>
<dbReference type="InterPro" id="IPR019734">
    <property type="entry name" value="TPR_rpt"/>
</dbReference>
<reference evidence="2 3" key="1">
    <citation type="submission" date="2020-05" db="EMBL/GenBank/DDBJ databases">
        <title>Erythrobacter mangrovi sp. nov., isolated from rhizosphere soil of mangrove plant (Kandelia candel).</title>
        <authorList>
            <person name="Ye Y.H."/>
        </authorList>
    </citation>
    <scope>NUCLEOTIDE SEQUENCE [LARGE SCALE GENOMIC DNA]</scope>
    <source>
        <strain evidence="2 3">EB310</strain>
    </source>
</reference>
<name>A0A7D4BAB4_9SPHN</name>
<proteinExistence type="predicted"/>
<dbReference type="SUPFAM" id="SSF48452">
    <property type="entry name" value="TPR-like"/>
    <property type="match status" value="1"/>
</dbReference>
<accession>A0A7D4BAB4</accession>
<dbReference type="InterPro" id="IPR011990">
    <property type="entry name" value="TPR-like_helical_dom_sf"/>
</dbReference>
<protein>
    <submittedName>
        <fullName evidence="2">Tetratricopeptide repeat protein</fullName>
    </submittedName>
</protein>
<organism evidence="2 3">
    <name type="scientific">Erythrobacter mangrovi</name>
    <dbReference type="NCBI Taxonomy" id="2739433"/>
    <lineage>
        <taxon>Bacteria</taxon>
        <taxon>Pseudomonadati</taxon>
        <taxon>Pseudomonadota</taxon>
        <taxon>Alphaproteobacteria</taxon>
        <taxon>Sphingomonadales</taxon>
        <taxon>Erythrobacteraceae</taxon>
        <taxon>Erythrobacter/Porphyrobacter group</taxon>
        <taxon>Erythrobacter</taxon>
    </lineage>
</organism>
<dbReference type="SMART" id="SM00028">
    <property type="entry name" value="TPR"/>
    <property type="match status" value="4"/>
</dbReference>
<gene>
    <name evidence="2" type="ORF">HQR01_05145</name>
</gene>
<keyword evidence="1" id="KW-0802">TPR repeat</keyword>
<feature type="repeat" description="TPR" evidence="1">
    <location>
        <begin position="199"/>
        <end position="232"/>
    </location>
</feature>
<dbReference type="RefSeq" id="WP_173213156.1">
    <property type="nucleotide sequence ID" value="NZ_CP053921.1"/>
</dbReference>
<dbReference type="PANTHER" id="PTHR12558">
    <property type="entry name" value="CELL DIVISION CYCLE 16,23,27"/>
    <property type="match status" value="1"/>
</dbReference>
<dbReference type="KEGG" id="emv:HQR01_05145"/>
<dbReference type="Pfam" id="PF14559">
    <property type="entry name" value="TPR_19"/>
    <property type="match status" value="1"/>
</dbReference>
<evidence type="ECO:0000313" key="2">
    <source>
        <dbReference type="EMBL" id="QKG70806.1"/>
    </source>
</evidence>
<dbReference type="Proteomes" id="UP000504693">
    <property type="component" value="Chromosome"/>
</dbReference>
<evidence type="ECO:0000256" key="1">
    <source>
        <dbReference type="PROSITE-ProRule" id="PRU00339"/>
    </source>
</evidence>
<dbReference type="AlphaFoldDB" id="A0A7D4BAB4"/>
<sequence>MIASLLALLLMQVGFDPARGAIPGVPDELRDRPPRDTGIIAAPETAPRPREDYLRRCLNLAASEPEQALDFANTWRLAVEDDLELAQSSHCLGLALVRLDRFEEAREIFEVASAEAPSELPAYRARLAGMAGNAALADGKPATAEPLFAQALTEADLAADAALQASLQIDRARALVASGRPEDAIGALATARAIEPANVRAWLLSATLSRRLERLDEAQQQIEQAATLDPRDPAIGLEAGVIAALAGRDEDARKSFESVIAVAPESEEAMRATAYLEQLAK</sequence>
<dbReference type="EMBL" id="CP053921">
    <property type="protein sequence ID" value="QKG70806.1"/>
    <property type="molecule type" value="Genomic_DNA"/>
</dbReference>